<name>A0ABT3G506_9BACT</name>
<dbReference type="EMBL" id="JAPDDR010000007">
    <property type="protein sequence ID" value="MCW1914898.1"/>
    <property type="molecule type" value="Genomic_DNA"/>
</dbReference>
<accession>A0ABT3G506</accession>
<dbReference type="InterPro" id="IPR054209">
    <property type="entry name" value="DUF6916"/>
</dbReference>
<dbReference type="Pfam" id="PF21880">
    <property type="entry name" value="DUF6916"/>
    <property type="match status" value="1"/>
</dbReference>
<keyword evidence="3" id="KW-1185">Reference proteome</keyword>
<feature type="domain" description="DUF6916" evidence="1">
    <location>
        <begin position="105"/>
        <end position="195"/>
    </location>
</feature>
<evidence type="ECO:0000313" key="2">
    <source>
        <dbReference type="EMBL" id="MCW1914898.1"/>
    </source>
</evidence>
<gene>
    <name evidence="2" type="ORF">OJ996_15020</name>
</gene>
<sequence>MKAWACIRDTPVPQHIFTPSLTPMVSGSDSPGGYSPGRRRVIALAGASGLAGVAAAIWPWKQDEEVAAPAVSKTAAPRIAETEEVAANEAAAETTVSNSSVASERERYAQHVGETFRGSPEGGGKLDLILETVGPLLVMAGGQKRFEGYSLLFKIPKGNLPGDGMVTLSHEALGESGLYFVSVGGPTVQARCEAIISRAV</sequence>
<dbReference type="Proteomes" id="UP001165653">
    <property type="component" value="Unassembled WGS sequence"/>
</dbReference>
<proteinExistence type="predicted"/>
<evidence type="ECO:0000313" key="3">
    <source>
        <dbReference type="Proteomes" id="UP001165653"/>
    </source>
</evidence>
<evidence type="ECO:0000259" key="1">
    <source>
        <dbReference type="Pfam" id="PF21880"/>
    </source>
</evidence>
<organism evidence="2 3">
    <name type="scientific">Luteolibacter rhizosphaerae</name>
    <dbReference type="NCBI Taxonomy" id="2989719"/>
    <lineage>
        <taxon>Bacteria</taxon>
        <taxon>Pseudomonadati</taxon>
        <taxon>Verrucomicrobiota</taxon>
        <taxon>Verrucomicrobiia</taxon>
        <taxon>Verrucomicrobiales</taxon>
        <taxon>Verrucomicrobiaceae</taxon>
        <taxon>Luteolibacter</taxon>
    </lineage>
</organism>
<reference evidence="2" key="1">
    <citation type="submission" date="2022-10" db="EMBL/GenBank/DDBJ databases">
        <title>Luteolibacter sp. GHJ8, whole genome shotgun sequencing project.</title>
        <authorList>
            <person name="Zhao G."/>
            <person name="Shen L."/>
        </authorList>
    </citation>
    <scope>NUCLEOTIDE SEQUENCE</scope>
    <source>
        <strain evidence="2">GHJ8</strain>
    </source>
</reference>
<protein>
    <recommendedName>
        <fullName evidence="1">DUF6916 domain-containing protein</fullName>
    </recommendedName>
</protein>
<comment type="caution">
    <text evidence="2">The sequence shown here is derived from an EMBL/GenBank/DDBJ whole genome shotgun (WGS) entry which is preliminary data.</text>
</comment>